<dbReference type="AlphaFoldDB" id="A0A0T7CKU7"/>
<evidence type="ECO:0000313" key="7">
    <source>
        <dbReference type="Proteomes" id="UP000005250"/>
    </source>
</evidence>
<evidence type="ECO:0000256" key="1">
    <source>
        <dbReference type="ARBA" id="ARBA00001947"/>
    </source>
</evidence>
<dbReference type="Proteomes" id="UP000005250">
    <property type="component" value="Chromosome"/>
</dbReference>
<keyword evidence="3" id="KW-0378">Hydrolase</keyword>
<evidence type="ECO:0000256" key="4">
    <source>
        <dbReference type="ARBA" id="ARBA00022833"/>
    </source>
</evidence>
<keyword evidence="4" id="KW-0862">Zinc</keyword>
<keyword evidence="7" id="KW-1185">Reference proteome</keyword>
<dbReference type="PIRSF" id="PIRSF039012">
    <property type="entry name" value="ASP"/>
    <property type="match status" value="1"/>
</dbReference>
<evidence type="ECO:0000259" key="5">
    <source>
        <dbReference type="Pfam" id="PF24827"/>
    </source>
</evidence>
<dbReference type="RefSeq" id="WP_014905531.1">
    <property type="nucleotide sequence ID" value="NC_018518.1"/>
</dbReference>
<dbReference type="Pfam" id="PF24827">
    <property type="entry name" value="AstE_AspA_cat"/>
    <property type="match status" value="1"/>
</dbReference>
<dbReference type="GO" id="GO:0046872">
    <property type="term" value="F:metal ion binding"/>
    <property type="evidence" value="ECO:0007669"/>
    <property type="project" value="UniProtKB-KW"/>
</dbReference>
<evidence type="ECO:0000256" key="3">
    <source>
        <dbReference type="ARBA" id="ARBA00022801"/>
    </source>
</evidence>
<dbReference type="eggNOG" id="COG3608">
    <property type="taxonomic scope" value="Bacteria"/>
</dbReference>
<proteinExistence type="predicted"/>
<protein>
    <recommendedName>
        <fullName evidence="5">Succinylglutamate desuccinylase/Aspartoacylase catalytic domain-containing protein</fullName>
    </recommendedName>
</protein>
<dbReference type="GO" id="GO:0016788">
    <property type="term" value="F:hydrolase activity, acting on ester bonds"/>
    <property type="evidence" value="ECO:0007669"/>
    <property type="project" value="InterPro"/>
</dbReference>
<sequence>MSKIQDLLSGMQPGTVAHDYLPVGTMSSGMAIAIPVTVIKGAAPGPCLWVNGQVHGNELNGVIAAVELGRRVDPAALSGSLVITPTANPLGLDNRTKTAPQDLQDLDQTFPGNPQGMVTNHMAHALFQEVRAVASCLVNMHTMGSIHDSKPYCVYKVFPGSAVTEAQLLRMTSFFEPSVSCRMDVGGAGELPGNIAGGLDYQCLAIDVPAFMVELGQGSWYTPENVEQALTGLLRLASHLGLIDESGVSAGAPAPASVRRVTRRRWVMARHGGLFLAAGRAGQIVPAGAPLGRIVDLHGAGVEAVSLDTDCIVIGMRRDPVVHTGDRVAFVATQWDQADIGAG</sequence>
<gene>
    <name evidence="6" type="ordered locus">BN118_0718</name>
</gene>
<dbReference type="EMBL" id="HE965805">
    <property type="protein sequence ID" value="CCJ62143.1"/>
    <property type="molecule type" value="Genomic_DNA"/>
</dbReference>
<evidence type="ECO:0000313" key="6">
    <source>
        <dbReference type="EMBL" id="CCJ62143.1"/>
    </source>
</evidence>
<dbReference type="PANTHER" id="PTHR37326:SF1">
    <property type="entry name" value="BLL3975 PROTEIN"/>
    <property type="match status" value="1"/>
</dbReference>
<dbReference type="CDD" id="cd06255">
    <property type="entry name" value="M14_ASTE_ASPA-like"/>
    <property type="match status" value="1"/>
</dbReference>
<dbReference type="InterPro" id="IPR053138">
    <property type="entry name" value="N-alpha-Ac-DABA_deacetylase"/>
</dbReference>
<dbReference type="InterPro" id="IPR055438">
    <property type="entry name" value="AstE_AspA_cat"/>
</dbReference>
<keyword evidence="2" id="KW-0479">Metal-binding</keyword>
<dbReference type="InterPro" id="IPR043795">
    <property type="entry name" value="N-alpha-Ac-DABA-like"/>
</dbReference>
<dbReference type="GO" id="GO:0016811">
    <property type="term" value="F:hydrolase activity, acting on carbon-nitrogen (but not peptide) bonds, in linear amides"/>
    <property type="evidence" value="ECO:0007669"/>
    <property type="project" value="InterPro"/>
</dbReference>
<comment type="cofactor">
    <cofactor evidence="1">
        <name>Zn(2+)</name>
        <dbReference type="ChEBI" id="CHEBI:29105"/>
    </cofactor>
</comment>
<feature type="domain" description="Succinylglutamate desuccinylase/Aspartoacylase catalytic" evidence="5">
    <location>
        <begin position="45"/>
        <end position="240"/>
    </location>
</feature>
<dbReference type="SUPFAM" id="SSF53187">
    <property type="entry name" value="Zn-dependent exopeptidases"/>
    <property type="match status" value="1"/>
</dbReference>
<dbReference type="HOGENOM" id="CLU_035605_0_0_4"/>
<evidence type="ECO:0000256" key="2">
    <source>
        <dbReference type="ARBA" id="ARBA00022723"/>
    </source>
</evidence>
<accession>A0A0T7CKU7</accession>
<name>A0A0T7CKU7_BORP1</name>
<reference evidence="6 7" key="1">
    <citation type="journal article" date="2012" name="BMC Genomics">
        <title>Comparative genomics of the classical Bordetella subspecies: the evolution and exchange of virulence-associated diversity amongst closely related pathogens.</title>
        <authorList>
            <person name="Park J."/>
            <person name="Zhang Y."/>
            <person name="Buboltz A.M."/>
            <person name="Zhang X."/>
            <person name="Schuster S.C."/>
            <person name="Ahuja U."/>
            <person name="Liu M."/>
            <person name="Miller J.F."/>
            <person name="Sebaihia M."/>
            <person name="Bentley S.D."/>
            <person name="Parkhill J."/>
            <person name="Harvill E.T."/>
        </authorList>
    </citation>
    <scope>NUCLEOTIDE SEQUENCE [LARGE SCALE GENOMIC DNA]</scope>
    <source>
        <strain evidence="7">ATCC 9797 / DSM 5571 / CCUG 30873 / LMG 14455 / NCTC 10739 / 18323</strain>
    </source>
</reference>
<dbReference type="PANTHER" id="PTHR37326">
    <property type="entry name" value="BLL3975 PROTEIN"/>
    <property type="match status" value="1"/>
</dbReference>
<dbReference type="Gene3D" id="3.40.630.10">
    <property type="entry name" value="Zn peptidases"/>
    <property type="match status" value="1"/>
</dbReference>
<dbReference type="KEGG" id="bper:BN118_0718"/>
<organism evidence="6 7">
    <name type="scientific">Bordetella pertussis (strain ATCC 9797 / DSM 5571 / CCUG 30873 / LMG 14455 / NCTC 10739 / 18323)</name>
    <dbReference type="NCBI Taxonomy" id="568706"/>
    <lineage>
        <taxon>Bacteria</taxon>
        <taxon>Pseudomonadati</taxon>
        <taxon>Pseudomonadota</taxon>
        <taxon>Betaproteobacteria</taxon>
        <taxon>Burkholderiales</taxon>
        <taxon>Alcaligenaceae</taxon>
        <taxon>Bordetella</taxon>
    </lineage>
</organism>